<proteinExistence type="predicted"/>
<protein>
    <recommendedName>
        <fullName evidence="5">Glycosyltransferase 61 catalytic domain-containing protein</fullName>
    </recommendedName>
</protein>
<sequence>MGPRKLTVCRLRNIKRALFWAMVGALFPMWYLVRSGVDLRPEYPSRSHFQCQGDSRDTRRCVFHNVVVQDGVFWLEAPDPRDPSAAPPSLLCSTTNGPEKHTKPCDVRFAADAFAWRTLLDATTESRRFATGVALYRLNPGNAYHVLFEDMIPIVANLLDRTGGTAVSYSPGHADVKQHQARAPWGLFVTDRKITAKAMEDKFWNELLPEVTVVHPTTEVYHVDTLLAGSGVPCSHWGLCRPTNRPVGLFDPPDAAITFRHLVFHRYGIQEEAPNAISLPRQNPPRITLVQRTTTRRIRNLQEVQDAVKAGTGTVARLVDMAELSLREQISLSHDTDIYVLVHGGALANTLWLPPRALIIDIYPHGFMISGRSALLHSIRKALEPAFAVGHLPFQVENTPGQEILEGPLVPGCVCSAFECQSHLFHTSAWIHIDPDRFQTHMLEALHIWREANYTRPISPEEFRLQNNAEQARRDAAAAAIGAPVCWKKEETEGDNVTSDHGSPPTLKANVTRK</sequence>
<dbReference type="InterPro" id="IPR007657">
    <property type="entry name" value="Glycosyltransferase_61"/>
</dbReference>
<dbReference type="InterPro" id="IPR049625">
    <property type="entry name" value="Glyco_transf_61_cat"/>
</dbReference>
<evidence type="ECO:0000256" key="3">
    <source>
        <dbReference type="ARBA" id="ARBA00023180"/>
    </source>
</evidence>
<keyword evidence="3" id="KW-0325">Glycoprotein</keyword>
<keyword evidence="1" id="KW-0328">Glycosyltransferase</keyword>
<dbReference type="PANTHER" id="PTHR20961">
    <property type="entry name" value="GLYCOSYLTRANSFERASE"/>
    <property type="match status" value="1"/>
</dbReference>
<accession>A0A8J9S4J0</accession>
<name>A0A8J9S4J0_PHATR</name>
<feature type="region of interest" description="Disordered" evidence="4">
    <location>
        <begin position="491"/>
        <end position="514"/>
    </location>
</feature>
<organism evidence="6">
    <name type="scientific">Phaeodactylum tricornutum</name>
    <name type="common">Diatom</name>
    <dbReference type="NCBI Taxonomy" id="2850"/>
    <lineage>
        <taxon>Eukaryota</taxon>
        <taxon>Sar</taxon>
        <taxon>Stramenopiles</taxon>
        <taxon>Ochrophyta</taxon>
        <taxon>Bacillariophyta</taxon>
        <taxon>Bacillariophyceae</taxon>
        <taxon>Bacillariophycidae</taxon>
        <taxon>Naviculales</taxon>
        <taxon>Phaeodactylaceae</taxon>
        <taxon>Phaeodactylum</taxon>
    </lineage>
</organism>
<reference evidence="6" key="1">
    <citation type="submission" date="2022-02" db="EMBL/GenBank/DDBJ databases">
        <authorList>
            <person name="Giguere J D."/>
        </authorList>
    </citation>
    <scope>NUCLEOTIDE SEQUENCE</scope>
    <source>
        <strain evidence="6">CCAP 1055/1</strain>
    </source>
</reference>
<evidence type="ECO:0000256" key="1">
    <source>
        <dbReference type="ARBA" id="ARBA00022676"/>
    </source>
</evidence>
<evidence type="ECO:0000313" key="6">
    <source>
        <dbReference type="EMBL" id="CAG9279471.1"/>
    </source>
</evidence>
<dbReference type="GO" id="GO:0016757">
    <property type="term" value="F:glycosyltransferase activity"/>
    <property type="evidence" value="ECO:0007669"/>
    <property type="project" value="UniProtKB-KW"/>
</dbReference>
<evidence type="ECO:0000256" key="4">
    <source>
        <dbReference type="SAM" id="MobiDB-lite"/>
    </source>
</evidence>
<evidence type="ECO:0000259" key="5">
    <source>
        <dbReference type="Pfam" id="PF04577"/>
    </source>
</evidence>
<dbReference type="EMBL" id="OU594952">
    <property type="protein sequence ID" value="CAG9279471.1"/>
    <property type="molecule type" value="Genomic_DNA"/>
</dbReference>
<feature type="domain" description="Glycosyltransferase 61 catalytic" evidence="5">
    <location>
        <begin position="264"/>
        <end position="360"/>
    </location>
</feature>
<dbReference type="AlphaFoldDB" id="A0A8J9S4J0"/>
<dbReference type="Pfam" id="PF04577">
    <property type="entry name" value="Glyco_transf_61"/>
    <property type="match status" value="1"/>
</dbReference>
<dbReference type="Proteomes" id="UP000836788">
    <property type="component" value="Chromosome 11"/>
</dbReference>
<evidence type="ECO:0000256" key="2">
    <source>
        <dbReference type="ARBA" id="ARBA00022679"/>
    </source>
</evidence>
<gene>
    <name evidence="6" type="ORF">PTTT1_LOCUS10181</name>
</gene>
<keyword evidence="2" id="KW-0808">Transferase</keyword>